<sequence length="433" mass="49614">MDRLDRGPWPEKTSEYVNTAGSILSTNSSLYLNNGSDSTYSYKTLNFGKTASNTGWGLEGGLYDSLLHDCLPMPIMCSPAKSARSQFPMNTPEGMSPREKELWLLRRAHEERHRCTIWRNVSLYTYHPFVDAPERQRLTDNDFLNTCNKAVPVYVFNRSCCYQRLFPIALHNYIYRRWFRPYRSELEHEQYVCKIIVPAILPHHDSSSRKTIESLVSLNKSLCDQVEARRPVYDAAVQGYMDIACERVPLKDHKYYQIQPLFRALLIIMDTKDYHSEGSEQIGDMRVSMVRTGVVDGLSAPITFESILGQGEVEASHDPDVVITTLRTAVDFVLALDNRERAAARDGMQSALVPAPEEWYTRHWKSYLGNEPVIFPSAKLVSDEKAEEYGRCGGFPAWDDMMVRMEERARRNNWTGLDLAKIRGSDHSSVEFP</sequence>
<protein>
    <submittedName>
        <fullName evidence="1">Uncharacterized protein</fullName>
    </submittedName>
</protein>
<organism evidence="1 2">
    <name type="scientific">Coniochaeta pulveracea</name>
    <dbReference type="NCBI Taxonomy" id="177199"/>
    <lineage>
        <taxon>Eukaryota</taxon>
        <taxon>Fungi</taxon>
        <taxon>Dikarya</taxon>
        <taxon>Ascomycota</taxon>
        <taxon>Pezizomycotina</taxon>
        <taxon>Sordariomycetes</taxon>
        <taxon>Sordariomycetidae</taxon>
        <taxon>Coniochaetales</taxon>
        <taxon>Coniochaetaceae</taxon>
        <taxon>Coniochaeta</taxon>
    </lineage>
</organism>
<proteinExistence type="predicted"/>
<dbReference type="Proteomes" id="UP000275385">
    <property type="component" value="Unassembled WGS sequence"/>
</dbReference>
<comment type="caution">
    <text evidence="1">The sequence shown here is derived from an EMBL/GenBank/DDBJ whole genome shotgun (WGS) entry which is preliminary data.</text>
</comment>
<evidence type="ECO:0000313" key="2">
    <source>
        <dbReference type="Proteomes" id="UP000275385"/>
    </source>
</evidence>
<dbReference type="EMBL" id="QVQW01000001">
    <property type="protein sequence ID" value="RKU49394.1"/>
    <property type="molecule type" value="Genomic_DNA"/>
</dbReference>
<evidence type="ECO:0000313" key="1">
    <source>
        <dbReference type="EMBL" id="RKU49394.1"/>
    </source>
</evidence>
<dbReference type="AlphaFoldDB" id="A0A420YNE7"/>
<keyword evidence="2" id="KW-1185">Reference proteome</keyword>
<gene>
    <name evidence="1" type="ORF">DL546_005009</name>
</gene>
<accession>A0A420YNE7</accession>
<reference evidence="1 2" key="1">
    <citation type="submission" date="2018-08" db="EMBL/GenBank/DDBJ databases">
        <title>Draft genome of the lignicolous fungus Coniochaeta pulveracea.</title>
        <authorList>
            <person name="Borstlap C.J."/>
            <person name="De Witt R.N."/>
            <person name="Botha A."/>
            <person name="Volschenk H."/>
        </authorList>
    </citation>
    <scope>NUCLEOTIDE SEQUENCE [LARGE SCALE GENOMIC DNA]</scope>
    <source>
        <strain evidence="1 2">CAB683</strain>
    </source>
</reference>
<name>A0A420YNE7_9PEZI</name>
<dbReference type="OrthoDB" id="3513679at2759"/>